<evidence type="ECO:0000313" key="2">
    <source>
        <dbReference type="EMBL" id="GIX72281.1"/>
    </source>
</evidence>
<comment type="caution">
    <text evidence="2">The sequence shown here is derived from an EMBL/GenBank/DDBJ whole genome shotgun (WGS) entry which is preliminary data.</text>
</comment>
<name>A0AAV4MLD4_CAEEX</name>
<evidence type="ECO:0000256" key="1">
    <source>
        <dbReference type="SAM" id="MobiDB-lite"/>
    </source>
</evidence>
<protein>
    <submittedName>
        <fullName evidence="2">Uncharacterized protein</fullName>
    </submittedName>
</protein>
<evidence type="ECO:0000313" key="3">
    <source>
        <dbReference type="Proteomes" id="UP001054945"/>
    </source>
</evidence>
<reference evidence="2 3" key="1">
    <citation type="submission" date="2021-06" db="EMBL/GenBank/DDBJ databases">
        <title>Caerostris extrusa draft genome.</title>
        <authorList>
            <person name="Kono N."/>
            <person name="Arakawa K."/>
        </authorList>
    </citation>
    <scope>NUCLEOTIDE SEQUENCE [LARGE SCALE GENOMIC DNA]</scope>
</reference>
<dbReference type="EMBL" id="BPLR01019830">
    <property type="protein sequence ID" value="GIX72281.1"/>
    <property type="molecule type" value="Genomic_DNA"/>
</dbReference>
<dbReference type="Proteomes" id="UP001054945">
    <property type="component" value="Unassembled WGS sequence"/>
</dbReference>
<proteinExistence type="predicted"/>
<accession>A0AAV4MLD4</accession>
<keyword evidence="3" id="KW-1185">Reference proteome</keyword>
<gene>
    <name evidence="2" type="ORF">CEXT_505761</name>
</gene>
<feature type="region of interest" description="Disordered" evidence="1">
    <location>
        <begin position="1"/>
        <end position="36"/>
    </location>
</feature>
<sequence>MSMCGDGMDRSSQSRQIYLRHVENQEPRTQSNNSEIPLPQIIFVDLPDGAPAMQINTSLEEETQTRGPTRQTLTAAFKCRVFSPQIIHG</sequence>
<organism evidence="2 3">
    <name type="scientific">Caerostris extrusa</name>
    <name type="common">Bark spider</name>
    <name type="synonym">Caerostris bankana</name>
    <dbReference type="NCBI Taxonomy" id="172846"/>
    <lineage>
        <taxon>Eukaryota</taxon>
        <taxon>Metazoa</taxon>
        <taxon>Ecdysozoa</taxon>
        <taxon>Arthropoda</taxon>
        <taxon>Chelicerata</taxon>
        <taxon>Arachnida</taxon>
        <taxon>Araneae</taxon>
        <taxon>Araneomorphae</taxon>
        <taxon>Entelegynae</taxon>
        <taxon>Araneoidea</taxon>
        <taxon>Araneidae</taxon>
        <taxon>Caerostris</taxon>
    </lineage>
</organism>
<dbReference type="AlphaFoldDB" id="A0AAV4MLD4"/>